<dbReference type="SMART" id="SM00640">
    <property type="entry name" value="Glyco_32"/>
    <property type="match status" value="1"/>
</dbReference>
<evidence type="ECO:0000256" key="4">
    <source>
        <dbReference type="ARBA" id="ARBA00023295"/>
    </source>
</evidence>
<evidence type="ECO:0000313" key="7">
    <source>
        <dbReference type="Proteomes" id="UP000652013"/>
    </source>
</evidence>
<dbReference type="PANTHER" id="PTHR43101:SF1">
    <property type="entry name" value="BETA-FRUCTOSIDASE"/>
    <property type="match status" value="1"/>
</dbReference>
<keyword evidence="3" id="KW-0378">Hydrolase</keyword>
<dbReference type="CDD" id="cd08996">
    <property type="entry name" value="GH32_FFase"/>
    <property type="match status" value="1"/>
</dbReference>
<dbReference type="Proteomes" id="UP000652013">
    <property type="component" value="Unassembled WGS sequence"/>
</dbReference>
<comment type="caution">
    <text evidence="6">The sequence shown here is derived from an EMBL/GenBank/DDBJ whole genome shotgun (WGS) entry which is preliminary data.</text>
</comment>
<dbReference type="PANTHER" id="PTHR43101">
    <property type="entry name" value="BETA-FRUCTOSIDASE"/>
    <property type="match status" value="1"/>
</dbReference>
<evidence type="ECO:0000256" key="2">
    <source>
        <dbReference type="ARBA" id="ARBA00012758"/>
    </source>
</evidence>
<comment type="similarity">
    <text evidence="1">Belongs to the glycosyl hydrolase 32 family.</text>
</comment>
<evidence type="ECO:0000256" key="3">
    <source>
        <dbReference type="ARBA" id="ARBA00022801"/>
    </source>
</evidence>
<gene>
    <name evidence="6" type="ORF">Sya03_47970</name>
</gene>
<sequence length="409" mass="43588">MRPLLHFTPRTGWINDPHGVVHADGRYHLFFQHNPAGSVWAEAIHWGHAVSDDLLTWEELPVALSPDGGEAGCWSGSLVLDGGEPVLFYTRVRQPDWAVGQVAVARGSKDLETWRREPVDAVVPGPPPELGVTAFRDPAVWRAGDGWRMLVGASLAGVDGAALQYSSDDLLGWRFDGVVAQRPTTAREGTRTGAMWECPHLFELDGSWVLLFSVWADETLHHVAYGVGDYDGVAFTARSWHRFGHGEQMYATTTFLDADGRRCVLSWLREHADAAPGDRAGAHSLPWVLRLDGDTLVATPHPNLCGEPAPPAGALGPAAQVVLAADGPATVTRGALTLTTDPAAGTVTVAEGGAPRLTMPWGPRVRLIVDADIVEVAVDGVAGVGSTRCAPEPDAPLAVEGGTVAVTRY</sequence>
<proteinExistence type="inferred from homology"/>
<dbReference type="EMBL" id="BOOY01000033">
    <property type="protein sequence ID" value="GIJ05445.1"/>
    <property type="molecule type" value="Genomic_DNA"/>
</dbReference>
<reference evidence="6" key="1">
    <citation type="submission" date="2021-01" db="EMBL/GenBank/DDBJ databases">
        <title>Whole genome shotgun sequence of Spirilliplanes yamanashiensis NBRC 15828.</title>
        <authorList>
            <person name="Komaki H."/>
            <person name="Tamura T."/>
        </authorList>
    </citation>
    <scope>NUCLEOTIDE SEQUENCE</scope>
    <source>
        <strain evidence="6">NBRC 15828</strain>
    </source>
</reference>
<evidence type="ECO:0000259" key="5">
    <source>
        <dbReference type="Pfam" id="PF00251"/>
    </source>
</evidence>
<dbReference type="InterPro" id="IPR013148">
    <property type="entry name" value="Glyco_hydro_32_N"/>
</dbReference>
<dbReference type="InterPro" id="IPR023296">
    <property type="entry name" value="Glyco_hydro_beta-prop_sf"/>
</dbReference>
<dbReference type="InterPro" id="IPR001362">
    <property type="entry name" value="Glyco_hydro_32"/>
</dbReference>
<dbReference type="SUPFAM" id="SSF75005">
    <property type="entry name" value="Arabinanase/levansucrase/invertase"/>
    <property type="match status" value="1"/>
</dbReference>
<feature type="domain" description="Glycosyl hydrolase family 32 N-terminal" evidence="5">
    <location>
        <begin position="6"/>
        <end position="300"/>
    </location>
</feature>
<dbReference type="Gene3D" id="2.115.10.20">
    <property type="entry name" value="Glycosyl hydrolase domain, family 43"/>
    <property type="match status" value="1"/>
</dbReference>
<dbReference type="Pfam" id="PF00251">
    <property type="entry name" value="Glyco_hydro_32N"/>
    <property type="match status" value="1"/>
</dbReference>
<dbReference type="GO" id="GO:0004564">
    <property type="term" value="F:beta-fructofuranosidase activity"/>
    <property type="evidence" value="ECO:0007669"/>
    <property type="project" value="UniProtKB-EC"/>
</dbReference>
<evidence type="ECO:0000256" key="1">
    <source>
        <dbReference type="ARBA" id="ARBA00009902"/>
    </source>
</evidence>
<dbReference type="GO" id="GO:0005975">
    <property type="term" value="P:carbohydrate metabolic process"/>
    <property type="evidence" value="ECO:0007669"/>
    <property type="project" value="InterPro"/>
</dbReference>
<dbReference type="AlphaFoldDB" id="A0A8J4DLT8"/>
<organism evidence="6 7">
    <name type="scientific">Spirilliplanes yamanashiensis</name>
    <dbReference type="NCBI Taxonomy" id="42233"/>
    <lineage>
        <taxon>Bacteria</taxon>
        <taxon>Bacillati</taxon>
        <taxon>Actinomycetota</taxon>
        <taxon>Actinomycetes</taxon>
        <taxon>Micromonosporales</taxon>
        <taxon>Micromonosporaceae</taxon>
        <taxon>Spirilliplanes</taxon>
    </lineage>
</organism>
<evidence type="ECO:0000313" key="6">
    <source>
        <dbReference type="EMBL" id="GIJ05445.1"/>
    </source>
</evidence>
<protein>
    <recommendedName>
        <fullName evidence="2">beta-fructofuranosidase</fullName>
        <ecNumber evidence="2">3.2.1.26</ecNumber>
    </recommendedName>
</protein>
<keyword evidence="7" id="KW-1185">Reference proteome</keyword>
<dbReference type="InterPro" id="IPR051214">
    <property type="entry name" value="GH32_Enzymes"/>
</dbReference>
<dbReference type="EC" id="3.2.1.26" evidence="2"/>
<accession>A0A8J4DLT8</accession>
<dbReference type="RefSeq" id="WP_203940654.1">
    <property type="nucleotide sequence ID" value="NZ_BAAAGJ010000005.1"/>
</dbReference>
<keyword evidence="4" id="KW-0326">Glycosidase</keyword>
<name>A0A8J4DLT8_9ACTN</name>